<dbReference type="InterPro" id="IPR001811">
    <property type="entry name" value="Chemokine_IL8-like_dom"/>
</dbReference>
<feature type="region of interest" description="Disordered" evidence="1">
    <location>
        <begin position="116"/>
        <end position="147"/>
    </location>
</feature>
<evidence type="ECO:0000313" key="4">
    <source>
        <dbReference type="EMBL" id="KAG7524807.1"/>
    </source>
</evidence>
<dbReference type="Proteomes" id="UP000693946">
    <property type="component" value="Linkage Group LG1"/>
</dbReference>
<proteinExistence type="predicted"/>
<gene>
    <name evidence="4" type="ORF">JOB18_017157</name>
</gene>
<feature type="signal peptide" evidence="2">
    <location>
        <begin position="1"/>
        <end position="21"/>
    </location>
</feature>
<sequence length="147" mass="16210">MRFGSLLATLGIITWMSSAHATQGPVSSCCPGWSNTRVRVQNVANYTIQSEGACAIKAVVFQTKVGKTICSSPNSVWAKKAMLKVDEELKRLQGMGVTEQASTSGIMPAAMTVSKNVKKGKKGMERRRGRKNKSKRGRKMWRQRKYA</sequence>
<accession>A0AAV6T5X2</accession>
<name>A0AAV6T5X2_SOLSE</name>
<evidence type="ECO:0000256" key="1">
    <source>
        <dbReference type="SAM" id="MobiDB-lite"/>
    </source>
</evidence>
<dbReference type="SMART" id="SM00199">
    <property type="entry name" value="SCY"/>
    <property type="match status" value="1"/>
</dbReference>
<dbReference type="EMBL" id="JAGKHQ010000001">
    <property type="protein sequence ID" value="KAG7524807.1"/>
    <property type="molecule type" value="Genomic_DNA"/>
</dbReference>
<protein>
    <submittedName>
        <fullName evidence="4">C-C motif chemokine 4-like isoform X1</fullName>
    </submittedName>
</protein>
<evidence type="ECO:0000256" key="2">
    <source>
        <dbReference type="SAM" id="SignalP"/>
    </source>
</evidence>
<dbReference type="Pfam" id="PF00048">
    <property type="entry name" value="IL8"/>
    <property type="match status" value="1"/>
</dbReference>
<organism evidence="4 5">
    <name type="scientific">Solea senegalensis</name>
    <name type="common">Senegalese sole</name>
    <dbReference type="NCBI Taxonomy" id="28829"/>
    <lineage>
        <taxon>Eukaryota</taxon>
        <taxon>Metazoa</taxon>
        <taxon>Chordata</taxon>
        <taxon>Craniata</taxon>
        <taxon>Vertebrata</taxon>
        <taxon>Euteleostomi</taxon>
        <taxon>Actinopterygii</taxon>
        <taxon>Neopterygii</taxon>
        <taxon>Teleostei</taxon>
        <taxon>Neoteleostei</taxon>
        <taxon>Acanthomorphata</taxon>
        <taxon>Carangaria</taxon>
        <taxon>Pleuronectiformes</taxon>
        <taxon>Pleuronectoidei</taxon>
        <taxon>Soleidae</taxon>
        <taxon>Solea</taxon>
    </lineage>
</organism>
<feature type="domain" description="Chemokine interleukin-8-like" evidence="3">
    <location>
        <begin position="26"/>
        <end position="85"/>
    </location>
</feature>
<evidence type="ECO:0000313" key="5">
    <source>
        <dbReference type="Proteomes" id="UP000693946"/>
    </source>
</evidence>
<dbReference type="GO" id="GO:0006955">
    <property type="term" value="P:immune response"/>
    <property type="evidence" value="ECO:0007669"/>
    <property type="project" value="InterPro"/>
</dbReference>
<dbReference type="GO" id="GO:0008009">
    <property type="term" value="F:chemokine activity"/>
    <property type="evidence" value="ECO:0007669"/>
    <property type="project" value="InterPro"/>
</dbReference>
<reference evidence="4 5" key="1">
    <citation type="journal article" date="2021" name="Sci. Rep.">
        <title>Chromosome anchoring in Senegalese sole (Solea senegalensis) reveals sex-associated markers and genome rearrangements in flatfish.</title>
        <authorList>
            <person name="Guerrero-Cozar I."/>
            <person name="Gomez-Garrido J."/>
            <person name="Berbel C."/>
            <person name="Martinez-Blanch J.F."/>
            <person name="Alioto T."/>
            <person name="Claros M.G."/>
            <person name="Gagnaire P.A."/>
            <person name="Manchado M."/>
        </authorList>
    </citation>
    <scope>NUCLEOTIDE SEQUENCE [LARGE SCALE GENOMIC DNA]</scope>
    <source>
        <strain evidence="4">Sse05_10M</strain>
    </source>
</reference>
<keyword evidence="2" id="KW-0732">Signal</keyword>
<evidence type="ECO:0000259" key="3">
    <source>
        <dbReference type="SMART" id="SM00199"/>
    </source>
</evidence>
<dbReference type="GO" id="GO:0005576">
    <property type="term" value="C:extracellular region"/>
    <property type="evidence" value="ECO:0007669"/>
    <property type="project" value="InterPro"/>
</dbReference>
<dbReference type="AlphaFoldDB" id="A0AAV6T5X2"/>
<dbReference type="PANTHER" id="PTHR12015:SF177">
    <property type="entry name" value="CHEMOKINE INTERLEUKIN-8-LIKE DOMAIN-CONTAINING PROTEIN"/>
    <property type="match status" value="1"/>
</dbReference>
<comment type="caution">
    <text evidence="4">The sequence shown here is derived from an EMBL/GenBank/DDBJ whole genome shotgun (WGS) entry which is preliminary data.</text>
</comment>
<dbReference type="PANTHER" id="PTHR12015">
    <property type="entry name" value="SMALL INDUCIBLE CYTOKINE A"/>
    <property type="match status" value="1"/>
</dbReference>
<feature type="chain" id="PRO_5043529391" evidence="2">
    <location>
        <begin position="22"/>
        <end position="147"/>
    </location>
</feature>
<dbReference type="CDD" id="cd00272">
    <property type="entry name" value="Chemokine_CC"/>
    <property type="match status" value="1"/>
</dbReference>
<dbReference type="InterPro" id="IPR039809">
    <property type="entry name" value="Chemokine_b/g/d"/>
</dbReference>
<keyword evidence="5" id="KW-1185">Reference proteome</keyword>